<proteinExistence type="predicted"/>
<name>A0AAW4L0R9_9BACT</name>
<accession>A0AAW4L0R9</accession>
<dbReference type="RefSeq" id="WP_214171228.1">
    <property type="nucleotide sequence ID" value="NZ_JAHCVJ010000003.1"/>
</dbReference>
<dbReference type="EMBL" id="JAHCVJ010000003">
    <property type="protein sequence ID" value="MBT0664453.1"/>
    <property type="molecule type" value="Genomic_DNA"/>
</dbReference>
<evidence type="ECO:0000313" key="1">
    <source>
        <dbReference type="EMBL" id="MBT0664453.1"/>
    </source>
</evidence>
<keyword evidence="2" id="KW-1185">Reference proteome</keyword>
<comment type="caution">
    <text evidence="1">The sequence shown here is derived from an EMBL/GenBank/DDBJ whole genome shotgun (WGS) entry which is preliminary data.</text>
</comment>
<reference evidence="1 2" key="1">
    <citation type="submission" date="2021-05" db="EMBL/GenBank/DDBJ databases">
        <title>The draft genome of Geobacter pelophilus DSM 12255.</title>
        <authorList>
            <person name="Xu Z."/>
            <person name="Masuda Y."/>
            <person name="Itoh H."/>
            <person name="Senoo K."/>
        </authorList>
    </citation>
    <scope>NUCLEOTIDE SEQUENCE [LARGE SCALE GENOMIC DNA]</scope>
    <source>
        <strain evidence="1 2">DSM 12255</strain>
    </source>
</reference>
<dbReference type="Proteomes" id="UP000811899">
    <property type="component" value="Unassembled WGS sequence"/>
</dbReference>
<evidence type="ECO:0000313" key="2">
    <source>
        <dbReference type="Proteomes" id="UP000811899"/>
    </source>
</evidence>
<gene>
    <name evidence="1" type="ORF">KI809_09090</name>
</gene>
<sequence length="78" mass="8962">MEKYHLIDTGEVASTPLTPLMYGRITADVLRGGKVACDNHLFCLDTNSPPEPGEKLIIWQEHDYFCCKVSEYENTYRH</sequence>
<organism evidence="1 2">
    <name type="scientific">Geoanaerobacter pelophilus</name>
    <dbReference type="NCBI Taxonomy" id="60036"/>
    <lineage>
        <taxon>Bacteria</taxon>
        <taxon>Pseudomonadati</taxon>
        <taxon>Thermodesulfobacteriota</taxon>
        <taxon>Desulfuromonadia</taxon>
        <taxon>Geobacterales</taxon>
        <taxon>Geobacteraceae</taxon>
        <taxon>Geoanaerobacter</taxon>
    </lineage>
</organism>
<protein>
    <submittedName>
        <fullName evidence="1">Uncharacterized protein</fullName>
    </submittedName>
</protein>
<dbReference type="AlphaFoldDB" id="A0AAW4L0R9"/>